<dbReference type="InterPro" id="IPR001810">
    <property type="entry name" value="F-box_dom"/>
</dbReference>
<sequence>MPEKCADIPEEIWEQIISNLDRNRQLEPLSLVSKRFLSITNRFKQTLKISDPTSYFLPKLFHRFPNLKHISLLEFQGNPNSILLQISQFRFPLESLDLSNQKELPIEAIRALSSSSLSSIRSLILCSLSFLSDQDLATIAQMMPNLEALDLSEPRDDYNEMDLGGCGALGITDDGIALLASKLGNLRTINLSGNYLISDKSVASLCENCGNLEEIVVKNCNFITQNGISFALRSCVNLRSFCLLGIDVAAPDISDSLTCARNLCVLDFSYMGVSDGLLFAIAKACLPLKKFTLFHCQNFTFSGILSLLRTYQSLEYLALEGVYFLNDRSMIDLAKFLRNANTIKLNFCSRLSDSTFFTLIKNCPSLNSLEMEKTDMGKQEFTVNNVNNPKIRALYLASNKTLSNECLEKIATTCPNLELLDVSYCSAISRKGIGEIVRNCRSLRHIQISGCGQIKNLGMEADLHKLEVLQASGSGLNDEGLMMIGKKCSGLMYLDVMCCNGVSSRGVKEVVRNCTKLREINLNWCRNVSRDIIAWMVFSRPSLRKIVPPHGSAPTENEKSLFLRHGCHVCEA</sequence>
<dbReference type="Proteomes" id="UP001279734">
    <property type="component" value="Unassembled WGS sequence"/>
</dbReference>
<dbReference type="GO" id="GO:0019005">
    <property type="term" value="C:SCF ubiquitin ligase complex"/>
    <property type="evidence" value="ECO:0007669"/>
    <property type="project" value="TreeGrafter"/>
</dbReference>
<keyword evidence="3" id="KW-1185">Reference proteome</keyword>
<dbReference type="PROSITE" id="PS50181">
    <property type="entry name" value="FBOX"/>
    <property type="match status" value="1"/>
</dbReference>
<dbReference type="Gene3D" id="3.80.10.10">
    <property type="entry name" value="Ribonuclease Inhibitor"/>
    <property type="match status" value="4"/>
</dbReference>
<dbReference type="SUPFAM" id="SSF52047">
    <property type="entry name" value="RNI-like"/>
    <property type="match status" value="2"/>
</dbReference>
<dbReference type="PANTHER" id="PTHR13318">
    <property type="entry name" value="PARTNER OF PAIRED, ISOFORM B-RELATED"/>
    <property type="match status" value="1"/>
</dbReference>
<comment type="caution">
    <text evidence="2">The sequence shown here is derived from an EMBL/GenBank/DDBJ whole genome shotgun (WGS) entry which is preliminary data.</text>
</comment>
<accession>A0AAD3S3A2</accession>
<evidence type="ECO:0000313" key="2">
    <source>
        <dbReference type="EMBL" id="GMH03608.1"/>
    </source>
</evidence>
<dbReference type="EMBL" id="BSYO01000004">
    <property type="protein sequence ID" value="GMH03608.1"/>
    <property type="molecule type" value="Genomic_DNA"/>
</dbReference>
<evidence type="ECO:0000313" key="3">
    <source>
        <dbReference type="Proteomes" id="UP001279734"/>
    </source>
</evidence>
<name>A0AAD3S3A2_NEPGR</name>
<gene>
    <name evidence="2" type="ORF">Nepgr_005447</name>
</gene>
<proteinExistence type="predicted"/>
<organism evidence="2 3">
    <name type="scientific">Nepenthes gracilis</name>
    <name type="common">Slender pitcher plant</name>
    <dbReference type="NCBI Taxonomy" id="150966"/>
    <lineage>
        <taxon>Eukaryota</taxon>
        <taxon>Viridiplantae</taxon>
        <taxon>Streptophyta</taxon>
        <taxon>Embryophyta</taxon>
        <taxon>Tracheophyta</taxon>
        <taxon>Spermatophyta</taxon>
        <taxon>Magnoliopsida</taxon>
        <taxon>eudicotyledons</taxon>
        <taxon>Gunneridae</taxon>
        <taxon>Pentapetalae</taxon>
        <taxon>Caryophyllales</taxon>
        <taxon>Nepenthaceae</taxon>
        <taxon>Nepenthes</taxon>
    </lineage>
</organism>
<dbReference type="InterPro" id="IPR032675">
    <property type="entry name" value="LRR_dom_sf"/>
</dbReference>
<protein>
    <recommendedName>
        <fullName evidence="1">F-box domain-containing protein</fullName>
    </recommendedName>
</protein>
<reference evidence="2" key="1">
    <citation type="submission" date="2023-05" db="EMBL/GenBank/DDBJ databases">
        <title>Nepenthes gracilis genome sequencing.</title>
        <authorList>
            <person name="Fukushima K."/>
        </authorList>
    </citation>
    <scope>NUCLEOTIDE SEQUENCE</scope>
    <source>
        <strain evidence="2">SING2019-196</strain>
    </source>
</reference>
<dbReference type="SMART" id="SM00367">
    <property type="entry name" value="LRR_CC"/>
    <property type="match status" value="11"/>
</dbReference>
<feature type="domain" description="F-box" evidence="1">
    <location>
        <begin position="2"/>
        <end position="50"/>
    </location>
</feature>
<evidence type="ECO:0000259" key="1">
    <source>
        <dbReference type="PROSITE" id="PS50181"/>
    </source>
</evidence>
<dbReference type="AlphaFoldDB" id="A0AAD3S3A2"/>
<dbReference type="InterPro" id="IPR057207">
    <property type="entry name" value="FBXL15_LRR"/>
</dbReference>
<dbReference type="GO" id="GO:0031146">
    <property type="term" value="P:SCF-dependent proteasomal ubiquitin-dependent protein catabolic process"/>
    <property type="evidence" value="ECO:0007669"/>
    <property type="project" value="TreeGrafter"/>
</dbReference>
<dbReference type="PANTHER" id="PTHR13318:SF106">
    <property type="entry name" value="F-BOX_LRR-REPEAT PROTEIN 2"/>
    <property type="match status" value="1"/>
</dbReference>
<dbReference type="Pfam" id="PF25372">
    <property type="entry name" value="DUF7885"/>
    <property type="match status" value="2"/>
</dbReference>
<dbReference type="InterPro" id="IPR006553">
    <property type="entry name" value="Leu-rich_rpt_Cys-con_subtyp"/>
</dbReference>